<evidence type="ECO:0000313" key="1">
    <source>
        <dbReference type="EMBL" id="AUX44856.1"/>
    </source>
</evidence>
<accession>A0A2L0F000</accession>
<dbReference type="Proteomes" id="UP000238348">
    <property type="component" value="Chromosome"/>
</dbReference>
<sequence length="59" mass="6330">MTRKKILAGRRLLPPRTREVDCARPGGGAGLVVETIVPLESFERLSAAVGRRPSMLGVS</sequence>
<gene>
    <name evidence="1" type="ORF">SOCE26_063260</name>
</gene>
<organism evidence="1 2">
    <name type="scientific">Sorangium cellulosum</name>
    <name type="common">Polyangium cellulosum</name>
    <dbReference type="NCBI Taxonomy" id="56"/>
    <lineage>
        <taxon>Bacteria</taxon>
        <taxon>Pseudomonadati</taxon>
        <taxon>Myxococcota</taxon>
        <taxon>Polyangia</taxon>
        <taxon>Polyangiales</taxon>
        <taxon>Polyangiaceae</taxon>
        <taxon>Sorangium</taxon>
    </lineage>
</organism>
<name>A0A2L0F000_SORCE</name>
<dbReference type="EMBL" id="CP012673">
    <property type="protein sequence ID" value="AUX44856.1"/>
    <property type="molecule type" value="Genomic_DNA"/>
</dbReference>
<dbReference type="AlphaFoldDB" id="A0A2L0F000"/>
<proteinExistence type="predicted"/>
<evidence type="ECO:0000313" key="2">
    <source>
        <dbReference type="Proteomes" id="UP000238348"/>
    </source>
</evidence>
<reference evidence="1 2" key="1">
    <citation type="submission" date="2015-09" db="EMBL/GenBank/DDBJ databases">
        <title>Sorangium comparison.</title>
        <authorList>
            <person name="Zaburannyi N."/>
            <person name="Bunk B."/>
            <person name="Overmann J."/>
            <person name="Mueller R."/>
        </authorList>
    </citation>
    <scope>NUCLEOTIDE SEQUENCE [LARGE SCALE GENOMIC DNA]</scope>
    <source>
        <strain evidence="1 2">So ce26</strain>
    </source>
</reference>
<protein>
    <submittedName>
        <fullName evidence="1">Uncharacterized protein</fullName>
    </submittedName>
</protein>